<evidence type="ECO:0000313" key="1">
    <source>
        <dbReference type="EMBL" id="KAK6127333.1"/>
    </source>
</evidence>
<reference evidence="1 2" key="1">
    <citation type="journal article" date="2021" name="Comput. Struct. Biotechnol. J.">
        <title>De novo genome assembly of the potent medicinal plant Rehmannia glutinosa using nanopore technology.</title>
        <authorList>
            <person name="Ma L."/>
            <person name="Dong C."/>
            <person name="Song C."/>
            <person name="Wang X."/>
            <person name="Zheng X."/>
            <person name="Niu Y."/>
            <person name="Chen S."/>
            <person name="Feng W."/>
        </authorList>
    </citation>
    <scope>NUCLEOTIDE SEQUENCE [LARGE SCALE GENOMIC DNA]</scope>
    <source>
        <strain evidence="1">DH-2019</strain>
    </source>
</reference>
<evidence type="ECO:0000313" key="2">
    <source>
        <dbReference type="Proteomes" id="UP001318860"/>
    </source>
</evidence>
<proteinExistence type="predicted"/>
<name>A0ABR0UXW3_REHGL</name>
<gene>
    <name evidence="1" type="ORF">DH2020_038934</name>
</gene>
<dbReference type="Gene3D" id="2.160.20.10">
    <property type="entry name" value="Single-stranded right-handed beta-helix, Pectin lyase-like"/>
    <property type="match status" value="1"/>
</dbReference>
<organism evidence="1 2">
    <name type="scientific">Rehmannia glutinosa</name>
    <name type="common">Chinese foxglove</name>
    <dbReference type="NCBI Taxonomy" id="99300"/>
    <lineage>
        <taxon>Eukaryota</taxon>
        <taxon>Viridiplantae</taxon>
        <taxon>Streptophyta</taxon>
        <taxon>Embryophyta</taxon>
        <taxon>Tracheophyta</taxon>
        <taxon>Spermatophyta</taxon>
        <taxon>Magnoliopsida</taxon>
        <taxon>eudicotyledons</taxon>
        <taxon>Gunneridae</taxon>
        <taxon>Pentapetalae</taxon>
        <taxon>asterids</taxon>
        <taxon>lamiids</taxon>
        <taxon>Lamiales</taxon>
        <taxon>Orobanchaceae</taxon>
        <taxon>Rehmannieae</taxon>
        <taxon>Rehmannia</taxon>
    </lineage>
</organism>
<protein>
    <submittedName>
        <fullName evidence="1">Uncharacterized protein</fullName>
    </submittedName>
</protein>
<dbReference type="Proteomes" id="UP001318860">
    <property type="component" value="Unassembled WGS sequence"/>
</dbReference>
<accession>A0ABR0UXW3</accession>
<comment type="caution">
    <text evidence="1">The sequence shown here is derived from an EMBL/GenBank/DDBJ whole genome shotgun (WGS) entry which is preliminary data.</text>
</comment>
<dbReference type="InterPro" id="IPR012334">
    <property type="entry name" value="Pectin_lyas_fold"/>
</dbReference>
<keyword evidence="2" id="KW-1185">Reference proteome</keyword>
<dbReference type="EMBL" id="JABTTQ020001891">
    <property type="protein sequence ID" value="KAK6127333.1"/>
    <property type="molecule type" value="Genomic_DNA"/>
</dbReference>
<sequence>MNEYNNVMKRAYVDILDNFSVFEYSILHQQPSCDHDLLDNNYFQEEYGIDFRNYPSYFNPIEGIKFDNSVKIEGHEFSEFKKLDRRLESSVKTINVLNFGAKGDGKSDDTKVSIKEY</sequence>